<proteinExistence type="predicted"/>
<dbReference type="SMART" id="SM00344">
    <property type="entry name" value="HTH_ASNC"/>
    <property type="match status" value="1"/>
</dbReference>
<dbReference type="InterPro" id="IPR036390">
    <property type="entry name" value="WH_DNA-bd_sf"/>
</dbReference>
<evidence type="ECO:0000259" key="4">
    <source>
        <dbReference type="PROSITE" id="PS50956"/>
    </source>
</evidence>
<dbReference type="Pfam" id="PF01037">
    <property type="entry name" value="AsnC_trans_reg"/>
    <property type="match status" value="1"/>
</dbReference>
<gene>
    <name evidence="5" type="ORF">HHA04nite_13980</name>
</gene>
<dbReference type="PANTHER" id="PTHR30154">
    <property type="entry name" value="LEUCINE-RESPONSIVE REGULATORY PROTEIN"/>
    <property type="match status" value="1"/>
</dbReference>
<dbReference type="InterPro" id="IPR036388">
    <property type="entry name" value="WH-like_DNA-bd_sf"/>
</dbReference>
<evidence type="ECO:0000256" key="1">
    <source>
        <dbReference type="ARBA" id="ARBA00023015"/>
    </source>
</evidence>
<dbReference type="SUPFAM" id="SSF54909">
    <property type="entry name" value="Dimeric alpha+beta barrel"/>
    <property type="match status" value="1"/>
</dbReference>
<feature type="domain" description="HTH asnC-type" evidence="4">
    <location>
        <begin position="3"/>
        <end position="64"/>
    </location>
</feature>
<dbReference type="Gene3D" id="1.10.10.10">
    <property type="entry name" value="Winged helix-like DNA-binding domain superfamily/Winged helix DNA-binding domain"/>
    <property type="match status" value="1"/>
</dbReference>
<keyword evidence="2" id="KW-0238">DNA-binding</keyword>
<keyword evidence="1" id="KW-0805">Transcription regulation</keyword>
<name>A0ABQ0U2T4_9GAMM</name>
<dbReference type="InterPro" id="IPR000485">
    <property type="entry name" value="AsnC-type_HTH_dom"/>
</dbReference>
<dbReference type="Pfam" id="PF13412">
    <property type="entry name" value="HTH_24"/>
    <property type="match status" value="1"/>
</dbReference>
<dbReference type="Proteomes" id="UP000321121">
    <property type="component" value="Unassembled WGS sequence"/>
</dbReference>
<dbReference type="InterPro" id="IPR011008">
    <property type="entry name" value="Dimeric_a/b-barrel"/>
</dbReference>
<dbReference type="InterPro" id="IPR019888">
    <property type="entry name" value="Tscrpt_reg_AsnC-like"/>
</dbReference>
<dbReference type="PRINTS" id="PR00033">
    <property type="entry name" value="HTHASNC"/>
</dbReference>
<evidence type="ECO:0000313" key="6">
    <source>
        <dbReference type="Proteomes" id="UP000321121"/>
    </source>
</evidence>
<reference evidence="5 6" key="1">
    <citation type="submission" date="2019-07" db="EMBL/GenBank/DDBJ databases">
        <title>Whole genome shotgun sequence of Halomonas halophila NBRC 102604.</title>
        <authorList>
            <person name="Hosoyama A."/>
            <person name="Uohara A."/>
            <person name="Ohji S."/>
            <person name="Ichikawa N."/>
        </authorList>
    </citation>
    <scope>NUCLEOTIDE SEQUENCE [LARGE SCALE GENOMIC DNA]</scope>
    <source>
        <strain evidence="5 6">NBRC 102604</strain>
    </source>
</reference>
<organism evidence="5 6">
    <name type="scientific">Halomonas halophila</name>
    <dbReference type="NCBI Taxonomy" id="29573"/>
    <lineage>
        <taxon>Bacteria</taxon>
        <taxon>Pseudomonadati</taxon>
        <taxon>Pseudomonadota</taxon>
        <taxon>Gammaproteobacteria</taxon>
        <taxon>Oceanospirillales</taxon>
        <taxon>Halomonadaceae</taxon>
        <taxon>Halomonas</taxon>
    </lineage>
</organism>
<comment type="caution">
    <text evidence="5">The sequence shown here is derived from an EMBL/GenBank/DDBJ whole genome shotgun (WGS) entry which is preliminary data.</text>
</comment>
<dbReference type="PROSITE" id="PS50956">
    <property type="entry name" value="HTH_ASNC_2"/>
    <property type="match status" value="1"/>
</dbReference>
<dbReference type="EMBL" id="BJUS01000012">
    <property type="protein sequence ID" value="GEK72854.1"/>
    <property type="molecule type" value="Genomic_DNA"/>
</dbReference>
<dbReference type="Gene3D" id="3.30.70.920">
    <property type="match status" value="1"/>
</dbReference>
<accession>A0ABQ0U2T4</accession>
<keyword evidence="3" id="KW-0804">Transcription</keyword>
<dbReference type="SUPFAM" id="SSF46785">
    <property type="entry name" value="Winged helix' DNA-binding domain"/>
    <property type="match status" value="1"/>
</dbReference>
<dbReference type="RefSeq" id="WP_146908523.1">
    <property type="nucleotide sequence ID" value="NZ_BJUS01000012.1"/>
</dbReference>
<evidence type="ECO:0000256" key="3">
    <source>
        <dbReference type="ARBA" id="ARBA00023163"/>
    </source>
</evidence>
<sequence>MPLDKHDHSLLELLQQDCQTPLRELAETVHLSLPSVQRRIKKLKKEGYIRRNVAILEPEKLGQAITIIVEVKARKTNTEDLERLKGLFSGDEIQQCYYVTGETDFMLTILVSSMSRFNEMSDRLFHQNPDVESFRTIIVLDRVKDTLDVRQEGP</sequence>
<keyword evidence="6" id="KW-1185">Reference proteome</keyword>
<dbReference type="InterPro" id="IPR019887">
    <property type="entry name" value="Tscrpt_reg_AsnC/Lrp_C"/>
</dbReference>
<evidence type="ECO:0000256" key="2">
    <source>
        <dbReference type="ARBA" id="ARBA00023125"/>
    </source>
</evidence>
<dbReference type="PANTHER" id="PTHR30154:SF34">
    <property type="entry name" value="TRANSCRIPTIONAL REGULATOR AZLB"/>
    <property type="match status" value="1"/>
</dbReference>
<protein>
    <submittedName>
        <fullName evidence="5">AsnC family transcriptional regulator</fullName>
    </submittedName>
</protein>
<evidence type="ECO:0000313" key="5">
    <source>
        <dbReference type="EMBL" id="GEK72854.1"/>
    </source>
</evidence>